<comment type="similarity">
    <text evidence="4">Belongs to the class-II pyridoxal-phosphate-dependent aminotransferase family.</text>
</comment>
<gene>
    <name evidence="16" type="ORF">PILCRDRAFT_413892</name>
</gene>
<dbReference type="InterPro" id="IPR004839">
    <property type="entry name" value="Aminotransferase_I/II_large"/>
</dbReference>
<dbReference type="EMBL" id="KN832989">
    <property type="protein sequence ID" value="KIM83782.1"/>
    <property type="molecule type" value="Genomic_DNA"/>
</dbReference>
<dbReference type="InterPro" id="IPR050087">
    <property type="entry name" value="AON_synthase_class-II"/>
</dbReference>
<dbReference type="HOGENOM" id="CLU_015846_6_0_1"/>
<dbReference type="Gene3D" id="3.90.1150.10">
    <property type="entry name" value="Aspartate Aminotransferase, domain 1"/>
    <property type="match status" value="1"/>
</dbReference>
<dbReference type="Gene3D" id="3.40.640.10">
    <property type="entry name" value="Type I PLP-dependent aspartate aminotransferase-like (Major domain)"/>
    <property type="match status" value="1"/>
</dbReference>
<dbReference type="PANTHER" id="PTHR13693">
    <property type="entry name" value="CLASS II AMINOTRANSFERASE/8-AMINO-7-OXONONANOATE SYNTHASE"/>
    <property type="match status" value="1"/>
</dbReference>
<accession>A0A0C3C2J4</accession>
<comment type="function">
    <text evidence="2">Catalyzes the synthesis of 5-aminolevulinate (ALA) from succinyl-CoA and glycine, the first and rate-limiting step in heme biosynthesis.</text>
</comment>
<reference evidence="17" key="2">
    <citation type="submission" date="2015-01" db="EMBL/GenBank/DDBJ databases">
        <title>Evolutionary Origins and Diversification of the Mycorrhizal Mutualists.</title>
        <authorList>
            <consortium name="DOE Joint Genome Institute"/>
            <consortium name="Mycorrhizal Genomics Consortium"/>
            <person name="Kohler A."/>
            <person name="Kuo A."/>
            <person name="Nagy L.G."/>
            <person name="Floudas D."/>
            <person name="Copeland A."/>
            <person name="Barry K.W."/>
            <person name="Cichocki N."/>
            <person name="Veneault-Fourrey C."/>
            <person name="LaButti K."/>
            <person name="Lindquist E.A."/>
            <person name="Lipzen A."/>
            <person name="Lundell T."/>
            <person name="Morin E."/>
            <person name="Murat C."/>
            <person name="Riley R."/>
            <person name="Ohm R."/>
            <person name="Sun H."/>
            <person name="Tunlid A."/>
            <person name="Henrissat B."/>
            <person name="Grigoriev I.V."/>
            <person name="Hibbett D.S."/>
            <person name="Martin F."/>
        </authorList>
    </citation>
    <scope>NUCLEOTIDE SEQUENCE [LARGE SCALE GENOMIC DNA]</scope>
    <source>
        <strain evidence="17">F 1598</strain>
    </source>
</reference>
<evidence type="ECO:0000256" key="4">
    <source>
        <dbReference type="ARBA" id="ARBA00008392"/>
    </source>
</evidence>
<dbReference type="PROSITE" id="PS00599">
    <property type="entry name" value="AA_TRANSFER_CLASS_2"/>
    <property type="match status" value="1"/>
</dbReference>
<evidence type="ECO:0000256" key="10">
    <source>
        <dbReference type="ARBA" id="ARBA00023315"/>
    </source>
</evidence>
<dbReference type="InParanoid" id="A0A0C3C2J4"/>
<evidence type="ECO:0000256" key="2">
    <source>
        <dbReference type="ARBA" id="ARBA00003076"/>
    </source>
</evidence>
<dbReference type="EC" id="2.3.1.37" evidence="5"/>
<protein>
    <recommendedName>
        <fullName evidence="6">5-aminolevulinate synthase, mitochondrial</fullName>
        <ecNumber evidence="5">2.3.1.37</ecNumber>
    </recommendedName>
    <alternativeName>
        <fullName evidence="11">5-aminolevulinic acid synthase</fullName>
    </alternativeName>
    <alternativeName>
        <fullName evidence="12">Delta-ALA synthase</fullName>
    </alternativeName>
    <alternativeName>
        <fullName evidence="13">Delta-aminolevulinate synthase</fullName>
    </alternativeName>
</protein>
<sequence>MDKLSSLSRFKNSCPFLGRTKQSTLRTLCTSTSPKYPSISLLTERATKCPVMGPALAARSTQIVAGYASVAGTAEVHHMHHSKGIFPGPGSSMAGIEKCPHAAAARAAARIAEDLAAAAKDEDKADAKKQAATTAASSKAAAAAVGCPFHKNATTESSKSKPAQEASDVSPGMFNYEHFYDAELEKKHKDQSYRYFNNINRLAAKFPVAHTGNVKEEVEVWCANDYLGMGNNPVVLETMHRALDKYGAGAGGTRNIAGNGAMHLALEQELASLHRKDAALVFSSCYVANDATLSTLGSKLPNCVFFSDTMNHASMIQGMRHSGAKKVLFKHNDLQDLEAKLQMWPKETPKIIAFESVYSMCGSIGPIKEICDLAEKYGALTFLDEVHAVGLYGPRGAGVAEHLDYQAHKRAGENPAPIKGSVMDRVDIITGTLGKAYGTVGGYIAGSHDFVDMIRSYAPGFIFTTSLPPATVAAARASVVYQKEYVGDRQLKQVNVREVKQRFEQIDIPVVPGPSHIVPVLVGDAGLAKAASDKLLTEHNIYVQSINYPTVAVGEERLRVTVTPRHTLEQIDKLIRAFDQTFTELNINRLSDWKALGGRAGVGLANSAKAQVEPIWTDEQVGLVDGTVPRTLRDGLKAFVDAKAVGIVRERFEELLGRVTVDQKVEAKANENGLVKATLKLKAGTKQSYGQMHHVHVPTLVEVVQSA</sequence>
<dbReference type="InterPro" id="IPR001917">
    <property type="entry name" value="Aminotrans_II_pyridoxalP_BS"/>
</dbReference>
<dbReference type="CDD" id="cd06454">
    <property type="entry name" value="KBL_like"/>
    <property type="match status" value="1"/>
</dbReference>
<evidence type="ECO:0000256" key="8">
    <source>
        <dbReference type="ARBA" id="ARBA00022898"/>
    </source>
</evidence>
<evidence type="ECO:0000256" key="5">
    <source>
        <dbReference type="ARBA" id="ARBA00013257"/>
    </source>
</evidence>
<comment type="pathway">
    <text evidence="3">Porphyrin-containing compound metabolism; protoporphyrin-IX biosynthesis; 5-aminolevulinate from glycine: step 1/1.</text>
</comment>
<keyword evidence="7" id="KW-0808">Transferase</keyword>
<dbReference type="FunFam" id="3.40.640.10:FF:000006">
    <property type="entry name" value="5-aminolevulinate synthase, mitochondrial"/>
    <property type="match status" value="1"/>
</dbReference>
<keyword evidence="9" id="KW-0350">Heme biosynthesis</keyword>
<dbReference type="Proteomes" id="UP000054166">
    <property type="component" value="Unassembled WGS sequence"/>
</dbReference>
<proteinExistence type="inferred from homology"/>
<dbReference type="GO" id="GO:0003870">
    <property type="term" value="F:5-aminolevulinate synthase activity"/>
    <property type="evidence" value="ECO:0007669"/>
    <property type="project" value="UniProtKB-EC"/>
</dbReference>
<evidence type="ECO:0000256" key="6">
    <source>
        <dbReference type="ARBA" id="ARBA00019560"/>
    </source>
</evidence>
<dbReference type="STRING" id="765440.A0A0C3C2J4"/>
<evidence type="ECO:0000313" key="17">
    <source>
        <dbReference type="Proteomes" id="UP000054166"/>
    </source>
</evidence>
<evidence type="ECO:0000256" key="12">
    <source>
        <dbReference type="ARBA" id="ARBA00031945"/>
    </source>
</evidence>
<feature type="domain" description="Aminotransferase class I/classII large" evidence="15">
    <location>
        <begin position="218"/>
        <end position="578"/>
    </location>
</feature>
<dbReference type="PANTHER" id="PTHR13693:SF102">
    <property type="entry name" value="2-AMINO-3-KETOBUTYRATE COENZYME A LIGASE, MITOCHONDRIAL"/>
    <property type="match status" value="1"/>
</dbReference>
<dbReference type="UniPathway" id="UPA00251">
    <property type="reaction ID" value="UER00375"/>
</dbReference>
<dbReference type="NCBIfam" id="TIGR01821">
    <property type="entry name" value="5aminolev_synth"/>
    <property type="match status" value="1"/>
</dbReference>
<keyword evidence="10" id="KW-0012">Acyltransferase</keyword>
<evidence type="ECO:0000256" key="1">
    <source>
        <dbReference type="ARBA" id="ARBA00001933"/>
    </source>
</evidence>
<dbReference type="InterPro" id="IPR015422">
    <property type="entry name" value="PyrdxlP-dep_Trfase_small"/>
</dbReference>
<dbReference type="GO" id="GO:0030170">
    <property type="term" value="F:pyridoxal phosphate binding"/>
    <property type="evidence" value="ECO:0007669"/>
    <property type="project" value="InterPro"/>
</dbReference>
<comment type="catalytic activity">
    <reaction evidence="14">
        <text>succinyl-CoA + glycine + H(+) = 5-aminolevulinate + CO2 + CoA</text>
        <dbReference type="Rhea" id="RHEA:12921"/>
        <dbReference type="ChEBI" id="CHEBI:15378"/>
        <dbReference type="ChEBI" id="CHEBI:16526"/>
        <dbReference type="ChEBI" id="CHEBI:57287"/>
        <dbReference type="ChEBI" id="CHEBI:57292"/>
        <dbReference type="ChEBI" id="CHEBI:57305"/>
        <dbReference type="ChEBI" id="CHEBI:356416"/>
        <dbReference type="EC" id="2.3.1.37"/>
    </reaction>
</comment>
<dbReference type="GO" id="GO:0005739">
    <property type="term" value="C:mitochondrion"/>
    <property type="evidence" value="ECO:0007669"/>
    <property type="project" value="TreeGrafter"/>
</dbReference>
<evidence type="ECO:0000256" key="9">
    <source>
        <dbReference type="ARBA" id="ARBA00023133"/>
    </source>
</evidence>
<keyword evidence="17" id="KW-1185">Reference proteome</keyword>
<dbReference type="InterPro" id="IPR010961">
    <property type="entry name" value="4pyrrol_synth_NH2levulA_synth"/>
</dbReference>
<name>A0A0C3C2J4_PILCF</name>
<organism evidence="16 17">
    <name type="scientific">Piloderma croceum (strain F 1598)</name>
    <dbReference type="NCBI Taxonomy" id="765440"/>
    <lineage>
        <taxon>Eukaryota</taxon>
        <taxon>Fungi</taxon>
        <taxon>Dikarya</taxon>
        <taxon>Basidiomycota</taxon>
        <taxon>Agaricomycotina</taxon>
        <taxon>Agaricomycetes</taxon>
        <taxon>Agaricomycetidae</taxon>
        <taxon>Atheliales</taxon>
        <taxon>Atheliaceae</taxon>
        <taxon>Piloderma</taxon>
    </lineage>
</organism>
<dbReference type="GO" id="GO:0006782">
    <property type="term" value="P:protoporphyrinogen IX biosynthetic process"/>
    <property type="evidence" value="ECO:0007669"/>
    <property type="project" value="UniProtKB-UniPathway"/>
</dbReference>
<evidence type="ECO:0000256" key="11">
    <source>
        <dbReference type="ARBA" id="ARBA00031691"/>
    </source>
</evidence>
<comment type="cofactor">
    <cofactor evidence="1">
        <name>pyridoxal 5'-phosphate</name>
        <dbReference type="ChEBI" id="CHEBI:597326"/>
    </cofactor>
</comment>
<reference evidence="16 17" key="1">
    <citation type="submission" date="2014-04" db="EMBL/GenBank/DDBJ databases">
        <authorList>
            <consortium name="DOE Joint Genome Institute"/>
            <person name="Kuo A."/>
            <person name="Tarkka M."/>
            <person name="Buscot F."/>
            <person name="Kohler A."/>
            <person name="Nagy L.G."/>
            <person name="Floudas D."/>
            <person name="Copeland A."/>
            <person name="Barry K.W."/>
            <person name="Cichocki N."/>
            <person name="Veneault-Fourrey C."/>
            <person name="LaButti K."/>
            <person name="Lindquist E.A."/>
            <person name="Lipzen A."/>
            <person name="Lundell T."/>
            <person name="Morin E."/>
            <person name="Murat C."/>
            <person name="Sun H."/>
            <person name="Tunlid A."/>
            <person name="Henrissat B."/>
            <person name="Grigoriev I.V."/>
            <person name="Hibbett D.S."/>
            <person name="Martin F."/>
            <person name="Nordberg H.P."/>
            <person name="Cantor M.N."/>
            <person name="Hua S.X."/>
        </authorList>
    </citation>
    <scope>NUCLEOTIDE SEQUENCE [LARGE SCALE GENOMIC DNA]</scope>
    <source>
        <strain evidence="16 17">F 1598</strain>
    </source>
</reference>
<dbReference type="OrthoDB" id="10263824at2759"/>
<evidence type="ECO:0000256" key="13">
    <source>
        <dbReference type="ARBA" id="ARBA00032773"/>
    </source>
</evidence>
<evidence type="ECO:0000256" key="7">
    <source>
        <dbReference type="ARBA" id="ARBA00022679"/>
    </source>
</evidence>
<dbReference type="InterPro" id="IPR015421">
    <property type="entry name" value="PyrdxlP-dep_Trfase_major"/>
</dbReference>
<dbReference type="SUPFAM" id="SSF53383">
    <property type="entry name" value="PLP-dependent transferases"/>
    <property type="match status" value="1"/>
</dbReference>
<evidence type="ECO:0000256" key="3">
    <source>
        <dbReference type="ARBA" id="ARBA00005029"/>
    </source>
</evidence>
<evidence type="ECO:0000256" key="14">
    <source>
        <dbReference type="ARBA" id="ARBA00047654"/>
    </source>
</evidence>
<evidence type="ECO:0000313" key="16">
    <source>
        <dbReference type="EMBL" id="KIM83782.1"/>
    </source>
</evidence>
<keyword evidence="8" id="KW-0663">Pyridoxal phosphate</keyword>
<dbReference type="Pfam" id="PF00155">
    <property type="entry name" value="Aminotran_1_2"/>
    <property type="match status" value="1"/>
</dbReference>
<dbReference type="InterPro" id="IPR015424">
    <property type="entry name" value="PyrdxlP-dep_Trfase"/>
</dbReference>
<dbReference type="FunCoup" id="A0A0C3C2J4">
    <property type="interactions" value="326"/>
</dbReference>
<dbReference type="AlphaFoldDB" id="A0A0C3C2J4"/>
<evidence type="ECO:0000259" key="15">
    <source>
        <dbReference type="Pfam" id="PF00155"/>
    </source>
</evidence>